<feature type="compositionally biased region" description="Basic and acidic residues" evidence="1">
    <location>
        <begin position="66"/>
        <end position="76"/>
    </location>
</feature>
<feature type="compositionally biased region" description="Low complexity" evidence="1">
    <location>
        <begin position="86"/>
        <end position="106"/>
    </location>
</feature>
<dbReference type="EMBL" id="BAABBE010000001">
    <property type="protein sequence ID" value="GAA3618302.1"/>
    <property type="molecule type" value="Genomic_DNA"/>
</dbReference>
<reference evidence="3" key="1">
    <citation type="journal article" date="2019" name="Int. J. Syst. Evol. Microbiol.">
        <title>The Global Catalogue of Microorganisms (GCM) 10K type strain sequencing project: providing services to taxonomists for standard genome sequencing and annotation.</title>
        <authorList>
            <consortium name="The Broad Institute Genomics Platform"/>
            <consortium name="The Broad Institute Genome Sequencing Center for Infectious Disease"/>
            <person name="Wu L."/>
            <person name="Ma J."/>
        </authorList>
    </citation>
    <scope>NUCLEOTIDE SEQUENCE [LARGE SCALE GENOMIC DNA]</scope>
    <source>
        <strain evidence="3">JCM 17494</strain>
    </source>
</reference>
<comment type="caution">
    <text evidence="2">The sequence shown here is derived from an EMBL/GenBank/DDBJ whole genome shotgun (WGS) entry which is preliminary data.</text>
</comment>
<accession>A0ABP6ZT91</accession>
<feature type="compositionally biased region" description="Basic and acidic residues" evidence="1">
    <location>
        <begin position="108"/>
        <end position="119"/>
    </location>
</feature>
<feature type="region of interest" description="Disordered" evidence="1">
    <location>
        <begin position="65"/>
        <end position="119"/>
    </location>
</feature>
<protein>
    <submittedName>
        <fullName evidence="2">Uncharacterized protein</fullName>
    </submittedName>
</protein>
<keyword evidence="3" id="KW-1185">Reference proteome</keyword>
<evidence type="ECO:0000313" key="2">
    <source>
        <dbReference type="EMBL" id="GAA3618302.1"/>
    </source>
</evidence>
<dbReference type="Proteomes" id="UP001500711">
    <property type="component" value="Unassembled WGS sequence"/>
</dbReference>
<evidence type="ECO:0000313" key="3">
    <source>
        <dbReference type="Proteomes" id="UP001500711"/>
    </source>
</evidence>
<gene>
    <name evidence="2" type="ORF">GCM10022267_00630</name>
</gene>
<feature type="region of interest" description="Disordered" evidence="1">
    <location>
        <begin position="9"/>
        <end position="35"/>
    </location>
</feature>
<organism evidence="2 3">
    <name type="scientific">Lentzea roselyniae</name>
    <dbReference type="NCBI Taxonomy" id="531940"/>
    <lineage>
        <taxon>Bacteria</taxon>
        <taxon>Bacillati</taxon>
        <taxon>Actinomycetota</taxon>
        <taxon>Actinomycetes</taxon>
        <taxon>Pseudonocardiales</taxon>
        <taxon>Pseudonocardiaceae</taxon>
        <taxon>Lentzea</taxon>
    </lineage>
</organism>
<proteinExistence type="predicted"/>
<sequence length="119" mass="12443">MGVSFLVEETPTTSFPASSRPALDGFHSQAQARDADDGGLAGRLTLFAHPALVLNVCLYAGHTARARSDDPERLEPEPDASAFVGAATAPSSAATSPTQPTAAFSACETERIDSPRTRR</sequence>
<name>A0ABP6ZT91_9PSEU</name>
<evidence type="ECO:0000256" key="1">
    <source>
        <dbReference type="SAM" id="MobiDB-lite"/>
    </source>
</evidence>